<dbReference type="AlphaFoldDB" id="A0ABD2QEI5"/>
<reference evidence="1 2" key="1">
    <citation type="submission" date="2024-11" db="EMBL/GenBank/DDBJ databases">
        <title>Adaptive evolution of stress response genes in parasites aligns with host niche diversity.</title>
        <authorList>
            <person name="Hahn C."/>
            <person name="Resl P."/>
        </authorList>
    </citation>
    <scope>NUCLEOTIDE SEQUENCE [LARGE SCALE GENOMIC DNA]</scope>
    <source>
        <strain evidence="1">EGGRZ-B1_66</strain>
        <tissue evidence="1">Body</tissue>
    </source>
</reference>
<accession>A0ABD2QEI5</accession>
<proteinExistence type="predicted"/>
<organism evidence="1 2">
    <name type="scientific">Cichlidogyrus casuarinus</name>
    <dbReference type="NCBI Taxonomy" id="1844966"/>
    <lineage>
        <taxon>Eukaryota</taxon>
        <taxon>Metazoa</taxon>
        <taxon>Spiralia</taxon>
        <taxon>Lophotrochozoa</taxon>
        <taxon>Platyhelminthes</taxon>
        <taxon>Monogenea</taxon>
        <taxon>Monopisthocotylea</taxon>
        <taxon>Dactylogyridea</taxon>
        <taxon>Ancyrocephalidae</taxon>
        <taxon>Cichlidogyrus</taxon>
    </lineage>
</organism>
<dbReference type="Proteomes" id="UP001626550">
    <property type="component" value="Unassembled WGS sequence"/>
</dbReference>
<comment type="caution">
    <text evidence="1">The sequence shown here is derived from an EMBL/GenBank/DDBJ whole genome shotgun (WGS) entry which is preliminary data.</text>
</comment>
<dbReference type="EMBL" id="JBJKFK010000305">
    <property type="protein sequence ID" value="KAL3317957.1"/>
    <property type="molecule type" value="Genomic_DNA"/>
</dbReference>
<protein>
    <submittedName>
        <fullName evidence="1">Uncharacterized protein</fullName>
    </submittedName>
</protein>
<gene>
    <name evidence="1" type="ORF">Ciccas_003375</name>
</gene>
<evidence type="ECO:0000313" key="2">
    <source>
        <dbReference type="Proteomes" id="UP001626550"/>
    </source>
</evidence>
<sequence>MQDTEVIENSSDHSQKTSEIAMRHLEEVISQVVNEAIEYAEKPPEERTLPVITRKAPPPKPRPQITVVNPNNGLMAQQAQAVANLQHAAALSVAQPFTAMKGQNIPQMVSFNSVVQSTPQMVMQYNGQYSNQMNQTAQLQQQYAQQFQLQQQQYQNPAFAHMQQIQQVGA</sequence>
<keyword evidence="2" id="KW-1185">Reference proteome</keyword>
<evidence type="ECO:0000313" key="1">
    <source>
        <dbReference type="EMBL" id="KAL3317957.1"/>
    </source>
</evidence>
<name>A0ABD2QEI5_9PLAT</name>